<feature type="transmembrane region" description="Helical" evidence="6">
    <location>
        <begin position="358"/>
        <end position="380"/>
    </location>
</feature>
<name>A0A2Z4G817_9BACT</name>
<keyword evidence="4 6" id="KW-1133">Transmembrane helix</keyword>
<evidence type="ECO:0000313" key="10">
    <source>
        <dbReference type="Proteomes" id="UP000249873"/>
    </source>
</evidence>
<feature type="transmembrane region" description="Helical" evidence="6">
    <location>
        <begin position="306"/>
        <end position="328"/>
    </location>
</feature>
<evidence type="ECO:0000256" key="6">
    <source>
        <dbReference type="SAM" id="Phobius"/>
    </source>
</evidence>
<evidence type="ECO:0000259" key="7">
    <source>
        <dbReference type="Pfam" id="PF02687"/>
    </source>
</evidence>
<dbReference type="InterPro" id="IPR051125">
    <property type="entry name" value="ABC-4/HrtB_transporter"/>
</dbReference>
<dbReference type="GO" id="GO:0005886">
    <property type="term" value="C:plasma membrane"/>
    <property type="evidence" value="ECO:0007669"/>
    <property type="project" value="UniProtKB-SubCell"/>
</dbReference>
<evidence type="ECO:0000256" key="1">
    <source>
        <dbReference type="ARBA" id="ARBA00004651"/>
    </source>
</evidence>
<dbReference type="Pfam" id="PF02687">
    <property type="entry name" value="FtsX"/>
    <property type="match status" value="1"/>
</dbReference>
<feature type="domain" description="ABC3 transporter permease C-terminal" evidence="7">
    <location>
        <begin position="267"/>
        <end position="384"/>
    </location>
</feature>
<reference evidence="9 10" key="1">
    <citation type="submission" date="2018-05" db="EMBL/GenBank/DDBJ databases">
        <title>Complete genome sequence of Arcticibacterium luteifluviistationis SM1504T, a cytophagaceae bacterium isolated from Arctic surface seawater.</title>
        <authorList>
            <person name="Li Y."/>
            <person name="Qin Q.-L."/>
        </authorList>
    </citation>
    <scope>NUCLEOTIDE SEQUENCE [LARGE SCALE GENOMIC DNA]</scope>
    <source>
        <strain evidence="9 10">SM1504</strain>
    </source>
</reference>
<keyword evidence="3 6" id="KW-0812">Transmembrane</keyword>
<accession>A0A2Z4G817</accession>
<organism evidence="9 10">
    <name type="scientific">Arcticibacterium luteifluviistationis</name>
    <dbReference type="NCBI Taxonomy" id="1784714"/>
    <lineage>
        <taxon>Bacteria</taxon>
        <taxon>Pseudomonadati</taxon>
        <taxon>Bacteroidota</taxon>
        <taxon>Cytophagia</taxon>
        <taxon>Cytophagales</taxon>
        <taxon>Leadbetterellaceae</taxon>
        <taxon>Arcticibacterium</taxon>
    </lineage>
</organism>
<protein>
    <recommendedName>
        <fullName evidence="11">ABC transporter permease</fullName>
    </recommendedName>
</protein>
<dbReference type="PANTHER" id="PTHR43738:SF2">
    <property type="entry name" value="ABC TRANSPORTER PERMEASE"/>
    <property type="match status" value="1"/>
</dbReference>
<sequence length="391" mass="43382">MLLKLVWNKIWHKRLSSFLCILLMGIGVAIISLVANLSKQLEGNFSKSISGIDMVVGAKGSPLQLILSSVFHIDAPTGNIPLSEVNNLKRNRLVKTLIPLSFGDNYRGYRIVGSELSLLTHYQAELTEGKLFKEDLEVVVGTYTAKVLDLKIGDSFESSHGLDSEGETHEEKAYTVVGILKPTNTVLDKLILSNLESIWHIHEHEGEEEHEHEVTAALVKFRSPMGLMTIPRMVNENTSMQAALPSIEVNRLFQLFGTGIEIMKYLAYLIVLISGISVFISLFNSLKDQKNEKALMLTLGASRTKVFTQLLLEGLLLSFIGYFLGIILSKLALFSISKLLSETNFTEINIWQFGTVEIYLLVMALLIGIVSAALPALGIYKVNISETLSRE</sequence>
<evidence type="ECO:0008006" key="11">
    <source>
        <dbReference type="Google" id="ProtNLM"/>
    </source>
</evidence>
<dbReference type="AlphaFoldDB" id="A0A2Z4G817"/>
<evidence type="ECO:0000313" key="9">
    <source>
        <dbReference type="EMBL" id="AWV97203.1"/>
    </source>
</evidence>
<dbReference type="KEGG" id="als:DJ013_03065"/>
<keyword evidence="2" id="KW-1003">Cell membrane</keyword>
<dbReference type="RefSeq" id="WP_111370305.1">
    <property type="nucleotide sequence ID" value="NZ_CP029480.1"/>
</dbReference>
<evidence type="ECO:0000259" key="8">
    <source>
        <dbReference type="Pfam" id="PF12704"/>
    </source>
</evidence>
<feature type="transmembrane region" description="Helical" evidence="6">
    <location>
        <begin position="265"/>
        <end position="286"/>
    </location>
</feature>
<evidence type="ECO:0000256" key="2">
    <source>
        <dbReference type="ARBA" id="ARBA00022475"/>
    </source>
</evidence>
<dbReference type="Proteomes" id="UP000249873">
    <property type="component" value="Chromosome"/>
</dbReference>
<proteinExistence type="predicted"/>
<keyword evidence="5 6" id="KW-0472">Membrane</keyword>
<dbReference type="PANTHER" id="PTHR43738">
    <property type="entry name" value="ABC TRANSPORTER, MEMBRANE PROTEIN"/>
    <property type="match status" value="1"/>
</dbReference>
<evidence type="ECO:0000256" key="5">
    <source>
        <dbReference type="ARBA" id="ARBA00023136"/>
    </source>
</evidence>
<comment type="subcellular location">
    <subcellularLocation>
        <location evidence="1">Cell membrane</location>
        <topology evidence="1">Multi-pass membrane protein</topology>
    </subcellularLocation>
</comment>
<feature type="transmembrane region" description="Helical" evidence="6">
    <location>
        <begin position="15"/>
        <end position="37"/>
    </location>
</feature>
<evidence type="ECO:0000256" key="3">
    <source>
        <dbReference type="ARBA" id="ARBA00022692"/>
    </source>
</evidence>
<dbReference type="EMBL" id="CP029480">
    <property type="protein sequence ID" value="AWV97203.1"/>
    <property type="molecule type" value="Genomic_DNA"/>
</dbReference>
<dbReference type="InterPro" id="IPR003838">
    <property type="entry name" value="ABC3_permease_C"/>
</dbReference>
<dbReference type="InterPro" id="IPR025857">
    <property type="entry name" value="MacB_PCD"/>
</dbReference>
<feature type="domain" description="MacB-like periplasmic core" evidence="8">
    <location>
        <begin position="17"/>
        <end position="197"/>
    </location>
</feature>
<dbReference type="OrthoDB" id="9784014at2"/>
<keyword evidence="10" id="KW-1185">Reference proteome</keyword>
<gene>
    <name evidence="9" type="ORF">DJ013_03065</name>
</gene>
<dbReference type="Pfam" id="PF12704">
    <property type="entry name" value="MacB_PCD"/>
    <property type="match status" value="1"/>
</dbReference>
<evidence type="ECO:0000256" key="4">
    <source>
        <dbReference type="ARBA" id="ARBA00022989"/>
    </source>
</evidence>